<protein>
    <submittedName>
        <fullName evidence="1">Uncharacterized protein</fullName>
    </submittedName>
</protein>
<name>A0A378Y754_9NOCA</name>
<dbReference type="STRING" id="1406858.GCA_000710895_01495"/>
<dbReference type="SUPFAM" id="SSF53474">
    <property type="entry name" value="alpha/beta-Hydrolases"/>
    <property type="match status" value="1"/>
</dbReference>
<dbReference type="EMBL" id="UGRY01000002">
    <property type="protein sequence ID" value="SUA73042.1"/>
    <property type="molecule type" value="Genomic_DNA"/>
</dbReference>
<organism evidence="1 2">
    <name type="scientific">Nocardia otitidiscaviarum</name>
    <dbReference type="NCBI Taxonomy" id="1823"/>
    <lineage>
        <taxon>Bacteria</taxon>
        <taxon>Bacillati</taxon>
        <taxon>Actinomycetota</taxon>
        <taxon>Actinomycetes</taxon>
        <taxon>Mycobacteriales</taxon>
        <taxon>Nocardiaceae</taxon>
        <taxon>Nocardia</taxon>
    </lineage>
</organism>
<gene>
    <name evidence="1" type="ORF">NCTC1934_00475</name>
</gene>
<dbReference type="Proteomes" id="UP000255467">
    <property type="component" value="Unassembled WGS sequence"/>
</dbReference>
<dbReference type="InterPro" id="IPR029058">
    <property type="entry name" value="AB_hydrolase_fold"/>
</dbReference>
<reference evidence="1 2" key="1">
    <citation type="submission" date="2018-06" db="EMBL/GenBank/DDBJ databases">
        <authorList>
            <consortium name="Pathogen Informatics"/>
            <person name="Doyle S."/>
        </authorList>
    </citation>
    <scope>NUCLEOTIDE SEQUENCE [LARGE SCALE GENOMIC DNA]</scope>
    <source>
        <strain evidence="1 2">NCTC1934</strain>
    </source>
</reference>
<dbReference type="AlphaFoldDB" id="A0A378Y754"/>
<sequence>MLVVHGVDDRRAPIDRVREWARTASVDFRAYPDAGHDLLHEPVHAEVTADIAEWVSAHCGTG</sequence>
<evidence type="ECO:0000313" key="2">
    <source>
        <dbReference type="Proteomes" id="UP000255467"/>
    </source>
</evidence>
<keyword evidence="2" id="KW-1185">Reference proteome</keyword>
<accession>A0A378Y754</accession>
<dbReference type="Gene3D" id="3.40.50.1820">
    <property type="entry name" value="alpha/beta hydrolase"/>
    <property type="match status" value="1"/>
</dbReference>
<evidence type="ECO:0000313" key="1">
    <source>
        <dbReference type="EMBL" id="SUA73042.1"/>
    </source>
</evidence>
<proteinExistence type="predicted"/>